<evidence type="ECO:0000256" key="4">
    <source>
        <dbReference type="ARBA" id="ARBA00023180"/>
    </source>
</evidence>
<keyword evidence="4 6" id="KW-0325">Glycoprotein</keyword>
<feature type="disulfide bond" evidence="5">
    <location>
        <begin position="133"/>
        <end position="151"/>
    </location>
</feature>
<keyword evidence="2" id="KW-0732">Signal</keyword>
<sequence>DGHTDTGEFWRSWYESPTFEADLAAILDELRPLYEQLHAFVRRRLASTYHDRYFPASGHIPAHLLGNMWSQSWVNIYDLVQPFPNRTSVDVTPTLQRLVAEDFFTSLGLREMPPEFWERSMITRPTDGREVVCHASAWDFSKGNDVRIKMCTDVTMDDLVTIHHEMGHIQYYLQYQKQPYVFREGANPGFHEAIGDVIALSVSTPRHLATIGLLDQVHEDPESDLNFLMRQALEKVAFLPFGYLIDQWRWSVFSGETTPQQYNRKWWDLRCKYQGIAPPLERNTDDFDPGAKYHVPANTPYI</sequence>
<evidence type="ECO:0000256" key="3">
    <source>
        <dbReference type="ARBA" id="ARBA00023157"/>
    </source>
</evidence>
<evidence type="ECO:0000313" key="7">
    <source>
        <dbReference type="EMBL" id="WAR05485.1"/>
    </source>
</evidence>
<keyword evidence="6" id="KW-0482">Metalloprotease</keyword>
<reference evidence="7" key="1">
    <citation type="submission" date="2022-11" db="EMBL/GenBank/DDBJ databases">
        <title>Centuries of genome instability and evolution in soft-shell clam transmissible cancer (bioRxiv).</title>
        <authorList>
            <person name="Hart S.F.M."/>
            <person name="Yonemitsu M.A."/>
            <person name="Giersch R.M."/>
            <person name="Beal B.F."/>
            <person name="Arriagada G."/>
            <person name="Davis B.W."/>
            <person name="Ostrander E.A."/>
            <person name="Goff S.P."/>
            <person name="Metzger M.J."/>
        </authorList>
    </citation>
    <scope>NUCLEOTIDE SEQUENCE</scope>
    <source>
        <strain evidence="7">MELC-2E11</strain>
        <tissue evidence="7">Siphon/mantle</tissue>
    </source>
</reference>
<comment type="caution">
    <text evidence="5">Lacks conserved residue(s) required for the propagation of feature annotation.</text>
</comment>
<dbReference type="PANTHER" id="PTHR10514:SF27">
    <property type="entry name" value="ANGIOTENSIN-CONVERTING ENZYME"/>
    <property type="match status" value="1"/>
</dbReference>
<keyword evidence="8" id="KW-1185">Reference proteome</keyword>
<feature type="non-terminal residue" evidence="7">
    <location>
        <position position="1"/>
    </location>
</feature>
<evidence type="ECO:0000256" key="2">
    <source>
        <dbReference type="ARBA" id="ARBA00022729"/>
    </source>
</evidence>
<keyword evidence="6" id="KW-0378">Hydrolase</keyword>
<dbReference type="PRINTS" id="PR00791">
    <property type="entry name" value="PEPDIPTASEA"/>
</dbReference>
<keyword evidence="6" id="KW-0479">Metal-binding</keyword>
<dbReference type="Gene3D" id="1.10.1370.30">
    <property type="match status" value="1"/>
</dbReference>
<evidence type="ECO:0000256" key="5">
    <source>
        <dbReference type="PROSITE-ProRule" id="PRU01355"/>
    </source>
</evidence>
<protein>
    <recommendedName>
        <fullName evidence="6">Angiotensin-converting enzyme</fullName>
        <ecNumber evidence="6">3.4.-.-</ecNumber>
    </recommendedName>
</protein>
<comment type="similarity">
    <text evidence="1 5 6">Belongs to the peptidase M2 family.</text>
</comment>
<feature type="non-terminal residue" evidence="7">
    <location>
        <position position="302"/>
    </location>
</feature>
<evidence type="ECO:0000256" key="1">
    <source>
        <dbReference type="ARBA" id="ARBA00008139"/>
    </source>
</evidence>
<dbReference type="InterPro" id="IPR001548">
    <property type="entry name" value="Peptidase_M2"/>
</dbReference>
<dbReference type="SUPFAM" id="SSF55486">
    <property type="entry name" value="Metalloproteases ('zincins'), catalytic domain"/>
    <property type="match status" value="1"/>
</dbReference>
<gene>
    <name evidence="7" type="ORF">MAR_020854</name>
</gene>
<proteinExistence type="inferred from homology"/>
<dbReference type="PANTHER" id="PTHR10514">
    <property type="entry name" value="ANGIOTENSIN-CONVERTING ENZYME"/>
    <property type="match status" value="1"/>
</dbReference>
<dbReference type="Proteomes" id="UP001164746">
    <property type="component" value="Chromosome 5"/>
</dbReference>
<dbReference type="CDD" id="cd06461">
    <property type="entry name" value="M2_ACE"/>
    <property type="match status" value="1"/>
</dbReference>
<dbReference type="Pfam" id="PF01401">
    <property type="entry name" value="Peptidase_M2"/>
    <property type="match status" value="1"/>
</dbReference>
<evidence type="ECO:0000256" key="6">
    <source>
        <dbReference type="RuleBase" id="RU361144"/>
    </source>
</evidence>
<dbReference type="PROSITE" id="PS52011">
    <property type="entry name" value="PEPTIDASE_M2"/>
    <property type="match status" value="1"/>
</dbReference>
<accession>A0ABY7E920</accession>
<evidence type="ECO:0000313" key="8">
    <source>
        <dbReference type="Proteomes" id="UP001164746"/>
    </source>
</evidence>
<comment type="cofactor">
    <cofactor evidence="6">
        <name>Zn(2+)</name>
        <dbReference type="ChEBI" id="CHEBI:29105"/>
    </cofactor>
    <text evidence="6">Binds 1 zinc ion per subunit.</text>
</comment>
<keyword evidence="6" id="KW-0645">Protease</keyword>
<keyword evidence="6" id="KW-0862">Zinc</keyword>
<keyword evidence="6" id="KW-0121">Carboxypeptidase</keyword>
<keyword evidence="3 5" id="KW-1015">Disulfide bond</keyword>
<dbReference type="EMBL" id="CP111016">
    <property type="protein sequence ID" value="WAR05485.1"/>
    <property type="molecule type" value="Genomic_DNA"/>
</dbReference>
<dbReference type="EC" id="3.4.-.-" evidence="6"/>
<organism evidence="7 8">
    <name type="scientific">Mya arenaria</name>
    <name type="common">Soft-shell clam</name>
    <dbReference type="NCBI Taxonomy" id="6604"/>
    <lineage>
        <taxon>Eukaryota</taxon>
        <taxon>Metazoa</taxon>
        <taxon>Spiralia</taxon>
        <taxon>Lophotrochozoa</taxon>
        <taxon>Mollusca</taxon>
        <taxon>Bivalvia</taxon>
        <taxon>Autobranchia</taxon>
        <taxon>Heteroconchia</taxon>
        <taxon>Euheterodonta</taxon>
        <taxon>Imparidentia</taxon>
        <taxon>Neoheterodontei</taxon>
        <taxon>Myida</taxon>
        <taxon>Myoidea</taxon>
        <taxon>Myidae</taxon>
        <taxon>Mya</taxon>
    </lineage>
</organism>
<name>A0ABY7E920_MYAAR</name>